<feature type="signal peptide" evidence="1">
    <location>
        <begin position="1"/>
        <end position="23"/>
    </location>
</feature>
<evidence type="ECO:0000313" key="2">
    <source>
        <dbReference type="EMBL" id="MFD0986922.1"/>
    </source>
</evidence>
<keyword evidence="1" id="KW-0732">Signal</keyword>
<evidence type="ECO:0000313" key="3">
    <source>
        <dbReference type="Proteomes" id="UP001597102"/>
    </source>
</evidence>
<keyword evidence="3" id="KW-1185">Reference proteome</keyword>
<gene>
    <name evidence="2" type="ORF">ACFQ2F_07395</name>
</gene>
<organism evidence="2 3">
    <name type="scientific">Methyloligella solikamskensis</name>
    <dbReference type="NCBI Taxonomy" id="1177756"/>
    <lineage>
        <taxon>Bacteria</taxon>
        <taxon>Pseudomonadati</taxon>
        <taxon>Pseudomonadota</taxon>
        <taxon>Alphaproteobacteria</taxon>
        <taxon>Hyphomicrobiales</taxon>
        <taxon>Hyphomicrobiaceae</taxon>
        <taxon>Methyloligella</taxon>
    </lineage>
</organism>
<proteinExistence type="predicted"/>
<evidence type="ECO:0008006" key="4">
    <source>
        <dbReference type="Google" id="ProtNLM"/>
    </source>
</evidence>
<reference evidence="3" key="1">
    <citation type="journal article" date="2019" name="Int. J. Syst. Evol. Microbiol.">
        <title>The Global Catalogue of Microorganisms (GCM) 10K type strain sequencing project: providing services to taxonomists for standard genome sequencing and annotation.</title>
        <authorList>
            <consortium name="The Broad Institute Genomics Platform"/>
            <consortium name="The Broad Institute Genome Sequencing Center for Infectious Disease"/>
            <person name="Wu L."/>
            <person name="Ma J."/>
        </authorList>
    </citation>
    <scope>NUCLEOTIDE SEQUENCE [LARGE SCALE GENOMIC DNA]</scope>
    <source>
        <strain evidence="3">CCUG 61697</strain>
    </source>
</reference>
<feature type="chain" id="PRO_5047265816" description="SPOR domain-containing protein" evidence="1">
    <location>
        <begin position="24"/>
        <end position="222"/>
    </location>
</feature>
<dbReference type="EMBL" id="JBHTJO010000001">
    <property type="protein sequence ID" value="MFD0986922.1"/>
    <property type="molecule type" value="Genomic_DNA"/>
</dbReference>
<dbReference type="Proteomes" id="UP001597102">
    <property type="component" value="Unassembled WGS sequence"/>
</dbReference>
<sequence length="222" mass="23366">MRLWSCFAAALWGWSLGAGGALASDCARDLYDHNGSLMEIEFCDGGSVVIEYVEPRPGLQKAGVESGTVLFKGSQAGDGKVSGKATIFDRKCGALTYPVAGEAVGDALILNGAAPVRGADCKVKRYREDELAFAWKGAEVQEPPAGAGSGNGDWYAIAAASRNRAEAQAKANRLGSGWFVMKTDRCPNFTKGLWIATAGPHDKVEAEAYAGGPSSAYIKRCH</sequence>
<evidence type="ECO:0000256" key="1">
    <source>
        <dbReference type="SAM" id="SignalP"/>
    </source>
</evidence>
<protein>
    <recommendedName>
        <fullName evidence="4">SPOR domain-containing protein</fullName>
    </recommendedName>
</protein>
<accession>A0ABW3J993</accession>
<name>A0ABW3J993_9HYPH</name>
<dbReference type="RefSeq" id="WP_379087942.1">
    <property type="nucleotide sequence ID" value="NZ_JBHTJO010000001.1"/>
</dbReference>
<comment type="caution">
    <text evidence="2">The sequence shown here is derived from an EMBL/GenBank/DDBJ whole genome shotgun (WGS) entry which is preliminary data.</text>
</comment>